<organism evidence="2 3">
    <name type="scientific">Paenibacillus donghaensis</name>
    <dbReference type="NCBI Taxonomy" id="414771"/>
    <lineage>
        <taxon>Bacteria</taxon>
        <taxon>Bacillati</taxon>
        <taxon>Bacillota</taxon>
        <taxon>Bacilli</taxon>
        <taxon>Bacillales</taxon>
        <taxon>Paenibacillaceae</taxon>
        <taxon>Paenibacillus</taxon>
    </lineage>
</organism>
<feature type="transmembrane region" description="Helical" evidence="1">
    <location>
        <begin position="21"/>
        <end position="40"/>
    </location>
</feature>
<evidence type="ECO:0000256" key="1">
    <source>
        <dbReference type="SAM" id="Phobius"/>
    </source>
</evidence>
<feature type="transmembrane region" description="Helical" evidence="1">
    <location>
        <begin position="165"/>
        <end position="183"/>
    </location>
</feature>
<feature type="transmembrane region" description="Helical" evidence="1">
    <location>
        <begin position="136"/>
        <end position="158"/>
    </location>
</feature>
<keyword evidence="1" id="KW-0472">Membrane</keyword>
<dbReference type="AlphaFoldDB" id="A0A2Z2KKI6"/>
<dbReference type="RefSeq" id="WP_087915510.1">
    <property type="nucleotide sequence ID" value="NZ_CP021780.1"/>
</dbReference>
<dbReference type="Proteomes" id="UP000249890">
    <property type="component" value="Chromosome"/>
</dbReference>
<evidence type="ECO:0000313" key="2">
    <source>
        <dbReference type="EMBL" id="ASA21502.1"/>
    </source>
</evidence>
<proteinExistence type="predicted"/>
<keyword evidence="1" id="KW-0812">Transmembrane</keyword>
<protein>
    <submittedName>
        <fullName evidence="2">Uncharacterized protein</fullName>
    </submittedName>
</protein>
<sequence>MYKYRTMLRQDLQNAVKDPMLLLITLGPLMLTLIVRYGFPPLSEWLASVSSFHLLAYSDFITVFLMLLVPQLAGIAAGLLILDERDERLIGIYAVTPLMRNGYLAYRLILPTLISLVMSVLFLVFSGVSQPQQENIAVLLLLVLETPVLAMLLATFAANKVEGLALSKIIGLTLLGAVFAYFVPEPWQLLAGVFPTYWPAKLYLEGVAADRSFYRIAFFFIIGLLFHILLMQQMFRRFWKRIE</sequence>
<feature type="transmembrane region" description="Helical" evidence="1">
    <location>
        <begin position="103"/>
        <end position="124"/>
    </location>
</feature>
<accession>A0A2Z2KKI6</accession>
<name>A0A2Z2KKI6_9BACL</name>
<reference evidence="2 3" key="1">
    <citation type="submission" date="2017-06" db="EMBL/GenBank/DDBJ databases">
        <title>Complete genome sequence of Paenibacillus donghaensis KCTC 13049T isolated from East Sea sediment, South Korea.</title>
        <authorList>
            <person name="Jung B.K."/>
            <person name="Hong S.-J."/>
            <person name="Shin J.-H."/>
        </authorList>
    </citation>
    <scope>NUCLEOTIDE SEQUENCE [LARGE SCALE GENOMIC DNA]</scope>
    <source>
        <strain evidence="2 3">KCTC 13049</strain>
    </source>
</reference>
<feature type="transmembrane region" description="Helical" evidence="1">
    <location>
        <begin position="60"/>
        <end position="82"/>
    </location>
</feature>
<feature type="transmembrane region" description="Helical" evidence="1">
    <location>
        <begin position="212"/>
        <end position="231"/>
    </location>
</feature>
<dbReference type="OrthoDB" id="1551065at2"/>
<dbReference type="EMBL" id="CP021780">
    <property type="protein sequence ID" value="ASA21502.1"/>
    <property type="molecule type" value="Genomic_DNA"/>
</dbReference>
<keyword evidence="1" id="KW-1133">Transmembrane helix</keyword>
<keyword evidence="3" id="KW-1185">Reference proteome</keyword>
<dbReference type="KEGG" id="pdh:B9T62_12355"/>
<evidence type="ECO:0000313" key="3">
    <source>
        <dbReference type="Proteomes" id="UP000249890"/>
    </source>
</evidence>
<gene>
    <name evidence="2" type="ORF">B9T62_12355</name>
</gene>